<reference evidence="1 2" key="1">
    <citation type="submission" date="2023-03" db="EMBL/GenBank/DDBJ databases">
        <title>Genome sequence of Microbacterium sp. KACC 23027.</title>
        <authorList>
            <person name="Kim S."/>
            <person name="Heo J."/>
            <person name="Kwon S.-W."/>
        </authorList>
    </citation>
    <scope>NUCLEOTIDE SEQUENCE [LARGE SCALE GENOMIC DNA]</scope>
    <source>
        <strain evidence="1 2">KACC 23027</strain>
    </source>
</reference>
<name>A0ABY8C6B3_9MICO</name>
<keyword evidence="2" id="KW-1185">Reference proteome</keyword>
<dbReference type="Proteomes" id="UP001214553">
    <property type="component" value="Chromosome"/>
</dbReference>
<sequence>MDLERARHLAVELARDAGDFAVEERNRAEVELKGECGDVVTYVDRECERRIVEKIRAQYPTHAILGEETGMHGPPDAEYRWLIDPLDGTNNYVLGIDYFGACVTLCHDDDPVVAVMHNSTARHTYSASVGSGTLVDEHPIAMPEPGPLDEATVAWTQGYRTSAYDKERNAAFAALEYRARRVLRTWCPAVDWGLIISGTVAGMVAYRSEQWDRIGGMLLAREAGAAVRTLDRWTVAAHPLLIDELVEVLGIGRDVA</sequence>
<protein>
    <recommendedName>
        <fullName evidence="3">Inositol monophosphatase</fullName>
    </recommendedName>
</protein>
<dbReference type="PRINTS" id="PR00377">
    <property type="entry name" value="IMPHPHTASES"/>
</dbReference>
<dbReference type="PANTHER" id="PTHR20854">
    <property type="entry name" value="INOSITOL MONOPHOSPHATASE"/>
    <property type="match status" value="1"/>
</dbReference>
<evidence type="ECO:0000313" key="1">
    <source>
        <dbReference type="EMBL" id="WEG10621.1"/>
    </source>
</evidence>
<dbReference type="Pfam" id="PF00459">
    <property type="entry name" value="Inositol_P"/>
    <property type="match status" value="1"/>
</dbReference>
<accession>A0ABY8C6B3</accession>
<dbReference type="Gene3D" id="3.40.190.80">
    <property type="match status" value="1"/>
</dbReference>
<gene>
    <name evidence="1" type="ORF">PU630_04170</name>
</gene>
<dbReference type="SUPFAM" id="SSF56655">
    <property type="entry name" value="Carbohydrate phosphatase"/>
    <property type="match status" value="1"/>
</dbReference>
<evidence type="ECO:0000313" key="2">
    <source>
        <dbReference type="Proteomes" id="UP001214553"/>
    </source>
</evidence>
<evidence type="ECO:0008006" key="3">
    <source>
        <dbReference type="Google" id="ProtNLM"/>
    </source>
</evidence>
<proteinExistence type="predicted"/>
<dbReference type="RefSeq" id="WP_275280021.1">
    <property type="nucleotide sequence ID" value="NZ_CP119108.1"/>
</dbReference>
<dbReference type="Gene3D" id="3.30.540.10">
    <property type="entry name" value="Fructose-1,6-Bisphosphatase, subunit A, domain 1"/>
    <property type="match status" value="1"/>
</dbReference>
<organism evidence="1 2">
    <name type="scientific">Microbacterium horticulturae</name>
    <dbReference type="NCBI Taxonomy" id="3028316"/>
    <lineage>
        <taxon>Bacteria</taxon>
        <taxon>Bacillati</taxon>
        <taxon>Actinomycetota</taxon>
        <taxon>Actinomycetes</taxon>
        <taxon>Micrococcales</taxon>
        <taxon>Microbacteriaceae</taxon>
        <taxon>Microbacterium</taxon>
    </lineage>
</organism>
<dbReference type="PANTHER" id="PTHR20854:SF4">
    <property type="entry name" value="INOSITOL-1-MONOPHOSPHATASE-RELATED"/>
    <property type="match status" value="1"/>
</dbReference>
<dbReference type="InterPro" id="IPR000760">
    <property type="entry name" value="Inositol_monophosphatase-like"/>
</dbReference>
<dbReference type="EMBL" id="CP119108">
    <property type="protein sequence ID" value="WEG10621.1"/>
    <property type="molecule type" value="Genomic_DNA"/>
</dbReference>